<dbReference type="Pfam" id="PF13435">
    <property type="entry name" value="Cytochrome_C554"/>
    <property type="match status" value="1"/>
</dbReference>
<name>A0A437QYE9_9PROT</name>
<comment type="caution">
    <text evidence="3">The sequence shown here is derived from an EMBL/GenBank/DDBJ whole genome shotgun (WGS) entry which is preliminary data.</text>
</comment>
<feature type="chain" id="PRO_5019202844" description="Cytochrome c-552/4 domain-containing protein" evidence="1">
    <location>
        <begin position="28"/>
        <end position="290"/>
    </location>
</feature>
<keyword evidence="1" id="KW-0732">Signal</keyword>
<accession>A0A437QYE9</accession>
<feature type="signal peptide" evidence="1">
    <location>
        <begin position="1"/>
        <end position="27"/>
    </location>
</feature>
<keyword evidence="4" id="KW-1185">Reference proteome</keyword>
<gene>
    <name evidence="3" type="ORF">EOI86_10045</name>
</gene>
<evidence type="ECO:0000259" key="2">
    <source>
        <dbReference type="Pfam" id="PF13435"/>
    </source>
</evidence>
<organism evidence="3 4">
    <name type="scientific">Hwanghaeella grinnelliae</name>
    <dbReference type="NCBI Taxonomy" id="2500179"/>
    <lineage>
        <taxon>Bacteria</taxon>
        <taxon>Pseudomonadati</taxon>
        <taxon>Pseudomonadota</taxon>
        <taxon>Alphaproteobacteria</taxon>
        <taxon>Rhodospirillales</taxon>
        <taxon>Rhodospirillaceae</taxon>
        <taxon>Hwanghaeella</taxon>
    </lineage>
</organism>
<reference evidence="4" key="1">
    <citation type="submission" date="2019-01" db="EMBL/GenBank/DDBJ databases">
        <title>Gri0909 isolated from a small marine red alga.</title>
        <authorList>
            <person name="Kim J."/>
            <person name="Jeong S.E."/>
            <person name="Jeon C.O."/>
        </authorList>
    </citation>
    <scope>NUCLEOTIDE SEQUENCE [LARGE SCALE GENOMIC DNA]</scope>
    <source>
        <strain evidence="4">Gri0909</strain>
    </source>
</reference>
<evidence type="ECO:0000313" key="3">
    <source>
        <dbReference type="EMBL" id="RVU39545.1"/>
    </source>
</evidence>
<dbReference type="Gene3D" id="1.10.1130.10">
    <property type="entry name" value="Flavocytochrome C3, Chain A"/>
    <property type="match status" value="1"/>
</dbReference>
<sequence length="290" mass="31199">MMIQRIFRAAFAAALLTAVFGTAGAAAADNVGPDACKKCHTAEHGVWEGTPHFSSFKEIHRDKKAKDIVKAVGDRRMKKSDTCVMCHYTVIDGKAEAGPSCESCHGAAKEWIDIHNDKKNPNSIQDGIAKGMIHSSMIYDIASNCMSCHGLANPNLPGDTAATMLENGHPLNPGFELVEYSQGVVRHRFYPPDVKNNQEMTDAQKSVYFLVGQAAALVSATDAISKTDNAKYVEAQNKRIAKAKEVLSAIPEAADVLANPTDEAGRAFGEAIKGKDFTGQVGSMLPTKYK</sequence>
<proteinExistence type="predicted"/>
<dbReference type="Proteomes" id="UP000287447">
    <property type="component" value="Unassembled WGS sequence"/>
</dbReference>
<dbReference type="InterPro" id="IPR036280">
    <property type="entry name" value="Multihaem_cyt_sf"/>
</dbReference>
<evidence type="ECO:0000313" key="4">
    <source>
        <dbReference type="Proteomes" id="UP000287447"/>
    </source>
</evidence>
<dbReference type="AlphaFoldDB" id="A0A437QYE9"/>
<evidence type="ECO:0000256" key="1">
    <source>
        <dbReference type="SAM" id="SignalP"/>
    </source>
</evidence>
<feature type="domain" description="Cytochrome c-552/4" evidence="2">
    <location>
        <begin position="35"/>
        <end position="106"/>
    </location>
</feature>
<dbReference type="SUPFAM" id="SSF48695">
    <property type="entry name" value="Multiheme cytochromes"/>
    <property type="match status" value="1"/>
</dbReference>
<dbReference type="EMBL" id="SADE01000001">
    <property type="protein sequence ID" value="RVU39545.1"/>
    <property type="molecule type" value="Genomic_DNA"/>
</dbReference>
<dbReference type="OrthoDB" id="257578at2"/>
<protein>
    <recommendedName>
        <fullName evidence="2">Cytochrome c-552/4 domain-containing protein</fullName>
    </recommendedName>
</protein>
<dbReference type="InterPro" id="IPR023155">
    <property type="entry name" value="Cyt_c-552/4"/>
</dbReference>
<dbReference type="RefSeq" id="WP_127764916.1">
    <property type="nucleotide sequence ID" value="NZ_SADE01000001.1"/>
</dbReference>